<dbReference type="InterPro" id="IPR011990">
    <property type="entry name" value="TPR-like_helical_dom_sf"/>
</dbReference>
<sequence>MQIRLGSLVVFVCLSACASAPSRQGAPARNASSLSAQACLADALPVAPAPQSFVWRDHECGFGGPACVGACEAGDADACLAHAYAIEAAGHDALRTRRWYERACRLGSLNGCTNWGAGFGTTDATPGELVCATRVFERTCAGREPWGCGMWGMALVYGRGIAADAQRGLAVLDRACRELGHFPCVVLATAIEERDPEAASALYERACATGYADACEP</sequence>
<name>A0A0F6SFX5_9BACT</name>
<organism evidence="2 3">
    <name type="scientific">Sandaracinus amylolyticus</name>
    <dbReference type="NCBI Taxonomy" id="927083"/>
    <lineage>
        <taxon>Bacteria</taxon>
        <taxon>Pseudomonadati</taxon>
        <taxon>Myxococcota</taxon>
        <taxon>Polyangia</taxon>
        <taxon>Polyangiales</taxon>
        <taxon>Sandaracinaceae</taxon>
        <taxon>Sandaracinus</taxon>
    </lineage>
</organism>
<feature type="chain" id="PRO_5002509573" description="Beta-lactamase" evidence="1">
    <location>
        <begin position="19"/>
        <end position="217"/>
    </location>
</feature>
<proteinExistence type="predicted"/>
<dbReference type="Gene3D" id="1.25.40.10">
    <property type="entry name" value="Tetratricopeptide repeat domain"/>
    <property type="match status" value="1"/>
</dbReference>
<keyword evidence="1" id="KW-0732">Signal</keyword>
<reference evidence="2 3" key="1">
    <citation type="submission" date="2015-03" db="EMBL/GenBank/DDBJ databases">
        <title>Genome assembly of Sandaracinus amylolyticus DSM 53668.</title>
        <authorList>
            <person name="Sharma G."/>
            <person name="Subramanian S."/>
        </authorList>
    </citation>
    <scope>NUCLEOTIDE SEQUENCE [LARGE SCALE GENOMIC DNA]</scope>
    <source>
        <strain evidence="2 3">DSM 53668</strain>
    </source>
</reference>
<evidence type="ECO:0000313" key="2">
    <source>
        <dbReference type="EMBL" id="AKF07704.1"/>
    </source>
</evidence>
<evidence type="ECO:0000313" key="3">
    <source>
        <dbReference type="Proteomes" id="UP000034883"/>
    </source>
</evidence>
<dbReference type="KEGG" id="samy:DB32_004853"/>
<dbReference type="AlphaFoldDB" id="A0A0F6SFX5"/>
<dbReference type="SUPFAM" id="SSF81901">
    <property type="entry name" value="HCP-like"/>
    <property type="match status" value="1"/>
</dbReference>
<accession>A0A0F6SFX5</accession>
<dbReference type="Proteomes" id="UP000034883">
    <property type="component" value="Chromosome"/>
</dbReference>
<dbReference type="EMBL" id="CP011125">
    <property type="protein sequence ID" value="AKF07704.1"/>
    <property type="molecule type" value="Genomic_DNA"/>
</dbReference>
<dbReference type="RefSeq" id="WP_053234931.1">
    <property type="nucleotide sequence ID" value="NZ_CP011125.1"/>
</dbReference>
<feature type="signal peptide" evidence="1">
    <location>
        <begin position="1"/>
        <end position="18"/>
    </location>
</feature>
<protein>
    <recommendedName>
        <fullName evidence="4">Beta-lactamase</fullName>
    </recommendedName>
</protein>
<evidence type="ECO:0000256" key="1">
    <source>
        <dbReference type="SAM" id="SignalP"/>
    </source>
</evidence>
<gene>
    <name evidence="2" type="ORF">DB32_004853</name>
</gene>
<dbReference type="OrthoDB" id="5516609at2"/>
<keyword evidence="3" id="KW-1185">Reference proteome</keyword>
<dbReference type="STRING" id="927083.DB32_004853"/>
<evidence type="ECO:0008006" key="4">
    <source>
        <dbReference type="Google" id="ProtNLM"/>
    </source>
</evidence>